<feature type="compositionally biased region" description="Polar residues" evidence="1">
    <location>
        <begin position="371"/>
        <end position="391"/>
    </location>
</feature>
<feature type="compositionally biased region" description="Basic and acidic residues" evidence="1">
    <location>
        <begin position="326"/>
        <end position="338"/>
    </location>
</feature>
<dbReference type="WBParaSite" id="HNAJ_0000318101-mRNA-1">
    <property type="protein sequence ID" value="HNAJ_0000318101-mRNA-1"/>
    <property type="gene ID" value="HNAJ_0000318101"/>
</dbReference>
<accession>A0A0R3T7Z3</accession>
<evidence type="ECO:0000313" key="3">
    <source>
        <dbReference type="Proteomes" id="UP000278807"/>
    </source>
</evidence>
<feature type="compositionally biased region" description="Basic residues" evidence="1">
    <location>
        <begin position="302"/>
        <end position="311"/>
    </location>
</feature>
<evidence type="ECO:0000256" key="1">
    <source>
        <dbReference type="SAM" id="MobiDB-lite"/>
    </source>
</evidence>
<dbReference type="OrthoDB" id="6240440at2759"/>
<organism evidence="4">
    <name type="scientific">Rodentolepis nana</name>
    <name type="common">Dwarf tapeworm</name>
    <name type="synonym">Hymenolepis nana</name>
    <dbReference type="NCBI Taxonomy" id="102285"/>
    <lineage>
        <taxon>Eukaryota</taxon>
        <taxon>Metazoa</taxon>
        <taxon>Spiralia</taxon>
        <taxon>Lophotrochozoa</taxon>
        <taxon>Platyhelminthes</taxon>
        <taxon>Cestoda</taxon>
        <taxon>Eucestoda</taxon>
        <taxon>Cyclophyllidea</taxon>
        <taxon>Hymenolepididae</taxon>
        <taxon>Rodentolepis</taxon>
    </lineage>
</organism>
<protein>
    <submittedName>
        <fullName evidence="4">DUF4200 domain-containing protein</fullName>
    </submittedName>
</protein>
<proteinExistence type="predicted"/>
<dbReference type="AlphaFoldDB" id="A0A0R3T7Z3"/>
<feature type="compositionally biased region" description="Basic and acidic residues" evidence="1">
    <location>
        <begin position="490"/>
        <end position="507"/>
    </location>
</feature>
<feature type="region of interest" description="Disordered" evidence="1">
    <location>
        <begin position="472"/>
        <end position="530"/>
    </location>
</feature>
<evidence type="ECO:0000313" key="2">
    <source>
        <dbReference type="EMBL" id="VDN99039.1"/>
    </source>
</evidence>
<dbReference type="Proteomes" id="UP000278807">
    <property type="component" value="Unassembled WGS sequence"/>
</dbReference>
<evidence type="ECO:0000313" key="4">
    <source>
        <dbReference type="WBParaSite" id="HNAJ_0000318101-mRNA-1"/>
    </source>
</evidence>
<gene>
    <name evidence="2" type="ORF">HNAJ_LOCUS3180</name>
</gene>
<name>A0A0R3T7Z3_RODNA</name>
<dbReference type="EMBL" id="UZAE01001775">
    <property type="protein sequence ID" value="VDN99039.1"/>
    <property type="molecule type" value="Genomic_DNA"/>
</dbReference>
<dbReference type="STRING" id="102285.A0A0R3T7Z3"/>
<feature type="compositionally biased region" description="Polar residues" evidence="1">
    <location>
        <begin position="258"/>
        <end position="268"/>
    </location>
</feature>
<reference evidence="4" key="1">
    <citation type="submission" date="2017-02" db="UniProtKB">
        <authorList>
            <consortium name="WormBaseParasite"/>
        </authorList>
    </citation>
    <scope>IDENTIFICATION</scope>
</reference>
<feature type="compositionally biased region" description="Acidic residues" evidence="1">
    <location>
        <begin position="479"/>
        <end position="489"/>
    </location>
</feature>
<sequence>MMVENNDGCDFRQDLVVSKNCVNPCCRRVANHASQLIRAGVALKSLLIQQSHQQESLGSQQQYENINRTVAFSRADYAALQRQVEAGLTYQREVQQLRREETIENYRKLINDGNAFRDELRNELNLARKSASIARANLEEERRNQSRTLAPVNPPSSSEPNRWLEVYKQENVKLRESVRVLTEKEMNLESTVGKIKAYVEEELERLIQSKGRKLERTFFGPWFMGLVGLLGVPCPSTLEYYLTTPSSPPLHSPPIIRNDQQTGKCSRSMTHEERTSSTFQTILNDLEEFMPSKESNSELPVKKKKDRKKRQISSIQTSIGRKRSRGERNKPTRGERRHLSLSSSSDSSIVEDAPVYKRPKRRRRGEVMVSESHSSAVNTSKKSFSSPASQGLGDTNGNVLLLVQRLVGFFDTAKLVYPSNDAFYSATESDFEDVLPSKQQDSVDLDEVEPSLAPTIATSPVAQRVHGGLPPIDAFFSNLDEDSPDENETETNKSHSADSRGSKEEQRPSSSDSLSEVQNPGENKSTEDTITLAMFDSIMGAL</sequence>
<feature type="region of interest" description="Disordered" evidence="1">
    <location>
        <begin position="245"/>
        <end position="391"/>
    </location>
</feature>
<feature type="compositionally biased region" description="Polar residues" evidence="1">
    <location>
        <begin position="508"/>
        <end position="523"/>
    </location>
</feature>
<keyword evidence="3" id="KW-1185">Reference proteome</keyword>
<reference evidence="2 3" key="2">
    <citation type="submission" date="2018-11" db="EMBL/GenBank/DDBJ databases">
        <authorList>
            <consortium name="Pathogen Informatics"/>
        </authorList>
    </citation>
    <scope>NUCLEOTIDE SEQUENCE [LARGE SCALE GENOMIC DNA]</scope>
</reference>
<feature type="region of interest" description="Disordered" evidence="1">
    <location>
        <begin position="138"/>
        <end position="160"/>
    </location>
</feature>